<reference evidence="1" key="1">
    <citation type="submission" date="2018-05" db="EMBL/GenBank/DDBJ databases">
        <authorList>
            <person name="Lanie J.A."/>
            <person name="Ng W.-L."/>
            <person name="Kazmierczak K.M."/>
            <person name="Andrzejewski T.M."/>
            <person name="Davidsen T.M."/>
            <person name="Wayne K.J."/>
            <person name="Tettelin H."/>
            <person name="Glass J.I."/>
            <person name="Rusch D."/>
            <person name="Podicherti R."/>
            <person name="Tsui H.-C.T."/>
            <person name="Winkler M.E."/>
        </authorList>
    </citation>
    <scope>NUCLEOTIDE SEQUENCE</scope>
</reference>
<organism evidence="1">
    <name type="scientific">marine metagenome</name>
    <dbReference type="NCBI Taxonomy" id="408172"/>
    <lineage>
        <taxon>unclassified sequences</taxon>
        <taxon>metagenomes</taxon>
        <taxon>ecological metagenomes</taxon>
    </lineage>
</organism>
<dbReference type="EMBL" id="UINC01001579">
    <property type="protein sequence ID" value="SUZ84058.1"/>
    <property type="molecule type" value="Genomic_DNA"/>
</dbReference>
<accession>A0A381QZS0</accession>
<protein>
    <submittedName>
        <fullName evidence="1">Uncharacterized protein</fullName>
    </submittedName>
</protein>
<name>A0A381QZS0_9ZZZZ</name>
<gene>
    <name evidence="1" type="ORF">METZ01_LOCUS36912</name>
</gene>
<sequence length="93" mass="10078">MTASVVCAGEGLQPYVLFGDSGKIIEVTNQSLSAALTERGFEMLGQYAPAESPERSVIVFSHPELLTTLSGLRTSVKLHLKKNCPKLKALWIC</sequence>
<dbReference type="AlphaFoldDB" id="A0A381QZS0"/>
<evidence type="ECO:0000313" key="1">
    <source>
        <dbReference type="EMBL" id="SUZ84058.1"/>
    </source>
</evidence>
<proteinExistence type="predicted"/>